<organism evidence="2 3">
    <name type="scientific">Oceanithermus desulfurans NBRC 100063</name>
    <dbReference type="NCBI Taxonomy" id="1227550"/>
    <lineage>
        <taxon>Bacteria</taxon>
        <taxon>Thermotogati</taxon>
        <taxon>Deinococcota</taxon>
        <taxon>Deinococci</taxon>
        <taxon>Thermales</taxon>
        <taxon>Thermaceae</taxon>
        <taxon>Oceanithermus</taxon>
    </lineage>
</organism>
<proteinExistence type="predicted"/>
<dbReference type="Gene3D" id="2.60.120.10">
    <property type="entry name" value="Jelly Rolls"/>
    <property type="match status" value="1"/>
</dbReference>
<reference evidence="2 3" key="1">
    <citation type="submission" date="2019-07" db="EMBL/GenBank/DDBJ databases">
        <title>Whole genome shotgun sequence of Oceanithermus desulfurans NBRC 100063.</title>
        <authorList>
            <person name="Hosoyama A."/>
            <person name="Uohara A."/>
            <person name="Ohji S."/>
            <person name="Ichikawa N."/>
        </authorList>
    </citation>
    <scope>NUCLEOTIDE SEQUENCE [LARGE SCALE GENOMIC DNA]</scope>
    <source>
        <strain evidence="2 3">NBRC 100063</strain>
    </source>
</reference>
<dbReference type="CDD" id="cd02238">
    <property type="entry name" value="cupin_KdgF"/>
    <property type="match status" value="1"/>
</dbReference>
<protein>
    <submittedName>
        <fullName evidence="2">Cupin</fullName>
    </submittedName>
</protein>
<gene>
    <name evidence="2" type="ORF">ODE01S_13830</name>
</gene>
<sequence length="111" mass="12034">MKRKDLEGSPHGELFPGARATAFGGRQTMLNHVVLDHGVTVPEHRHPEEQITYVLSGRLAFQIEDEVCEVGAGEAVWIPGGAAHAVRALEPSVVLDVFSPVRPDLLERFGG</sequence>
<evidence type="ECO:0000313" key="3">
    <source>
        <dbReference type="Proteomes" id="UP000321827"/>
    </source>
</evidence>
<dbReference type="InterPro" id="IPR052535">
    <property type="entry name" value="Bacilysin_H2HPP_isomerase"/>
</dbReference>
<dbReference type="PANTHER" id="PTHR40112:SF1">
    <property type="entry name" value="H2HPP ISOMERASE"/>
    <property type="match status" value="1"/>
</dbReference>
<name>A0A511RJX0_9DEIN</name>
<dbReference type="AlphaFoldDB" id="A0A511RJX0"/>
<dbReference type="InterPro" id="IPR013096">
    <property type="entry name" value="Cupin_2"/>
</dbReference>
<dbReference type="OrthoDB" id="9811153at2"/>
<dbReference type="InterPro" id="IPR011051">
    <property type="entry name" value="RmlC_Cupin_sf"/>
</dbReference>
<dbReference type="PANTHER" id="PTHR40112">
    <property type="entry name" value="H2HPP ISOMERASE"/>
    <property type="match status" value="1"/>
</dbReference>
<dbReference type="SUPFAM" id="SSF51182">
    <property type="entry name" value="RmlC-like cupins"/>
    <property type="match status" value="1"/>
</dbReference>
<evidence type="ECO:0000313" key="2">
    <source>
        <dbReference type="EMBL" id="GEM89949.1"/>
    </source>
</evidence>
<comment type="caution">
    <text evidence="2">The sequence shown here is derived from an EMBL/GenBank/DDBJ whole genome shotgun (WGS) entry which is preliminary data.</text>
</comment>
<dbReference type="Proteomes" id="UP000321827">
    <property type="component" value="Unassembled WGS sequence"/>
</dbReference>
<dbReference type="Pfam" id="PF07883">
    <property type="entry name" value="Cupin_2"/>
    <property type="match status" value="1"/>
</dbReference>
<accession>A0A511RJX0</accession>
<feature type="domain" description="Cupin type-2" evidence="1">
    <location>
        <begin position="32"/>
        <end position="98"/>
    </location>
</feature>
<dbReference type="EMBL" id="BJXN01000008">
    <property type="protein sequence ID" value="GEM89949.1"/>
    <property type="molecule type" value="Genomic_DNA"/>
</dbReference>
<dbReference type="InterPro" id="IPR014710">
    <property type="entry name" value="RmlC-like_jellyroll"/>
</dbReference>
<dbReference type="RefSeq" id="WP_147147250.1">
    <property type="nucleotide sequence ID" value="NZ_BJXN01000008.1"/>
</dbReference>
<evidence type="ECO:0000259" key="1">
    <source>
        <dbReference type="Pfam" id="PF07883"/>
    </source>
</evidence>